<dbReference type="SUPFAM" id="SSF52980">
    <property type="entry name" value="Restriction endonuclease-like"/>
    <property type="match status" value="1"/>
</dbReference>
<evidence type="ECO:0000313" key="3">
    <source>
        <dbReference type="EMBL" id="PDW03155.1"/>
    </source>
</evidence>
<reference evidence="4" key="1">
    <citation type="submission" date="2017-08" db="EMBL/GenBank/DDBJ databases">
        <authorList>
            <person name="Grouzdev D.S."/>
            <person name="Gaisin V.A."/>
            <person name="Rysina M.S."/>
            <person name="Gorlenko V.M."/>
        </authorList>
    </citation>
    <scope>NUCLEOTIDE SEQUENCE [LARGE SCALE GENOMIC DNA]</scope>
    <source>
        <strain evidence="4">Kir15-3F</strain>
    </source>
</reference>
<dbReference type="PANTHER" id="PTHR33352:SF2">
    <property type="entry name" value="SLL0995 PROTEIN"/>
    <property type="match status" value="1"/>
</dbReference>
<feature type="coiled-coil region" evidence="1">
    <location>
        <begin position="264"/>
        <end position="291"/>
    </location>
</feature>
<gene>
    <name evidence="3" type="ORF">CJ255_10305</name>
</gene>
<sequence>MQPPHNPTTPEHDPWCYGWRYLQRPIPGDEHHMERVPLTLEDVLHPEEDDYIIHSDRHERDRLYLAQVLHTCVAASGAALVLSNVRITWDQPLLGSHTPDLMLIRGLHEQRDWRTFDVVKEGLRPCLIIERTAPTTRNNDLDAKVYHYAYAGVTQYIIVDEEGTGETRQLNLLGYNLVGHSYHVQPPDPSGRIWIDVANIWLGVHGERVICYDQQGQELGDYSAAIQLAAVAEARAASAESLVRYESEARSEAEERAASEAAARAGAEARVTTLEERILAMEAQIQALQAELKRLQ</sequence>
<dbReference type="InterPro" id="IPR011335">
    <property type="entry name" value="Restrct_endonuc-II-like"/>
</dbReference>
<dbReference type="OrthoDB" id="557157at2"/>
<evidence type="ECO:0000256" key="1">
    <source>
        <dbReference type="SAM" id="Coils"/>
    </source>
</evidence>
<dbReference type="InterPro" id="IPR012296">
    <property type="entry name" value="Nuclease_put_TT1808"/>
</dbReference>
<dbReference type="PANTHER" id="PTHR33352">
    <property type="entry name" value="SLR1095 PROTEIN"/>
    <property type="match status" value="1"/>
</dbReference>
<name>A0A2A6RJT3_9CHLR</name>
<accession>A0A2A6RJT3</accession>
<evidence type="ECO:0000313" key="4">
    <source>
        <dbReference type="Proteomes" id="UP000220527"/>
    </source>
</evidence>
<keyword evidence="1" id="KW-0175">Coiled coil</keyword>
<dbReference type="Proteomes" id="UP000220527">
    <property type="component" value="Unassembled WGS sequence"/>
</dbReference>
<organism evidence="3 4">
    <name type="scientific">Candidatus Viridilinea mediisalina</name>
    <dbReference type="NCBI Taxonomy" id="2024553"/>
    <lineage>
        <taxon>Bacteria</taxon>
        <taxon>Bacillati</taxon>
        <taxon>Chloroflexota</taxon>
        <taxon>Chloroflexia</taxon>
        <taxon>Chloroflexales</taxon>
        <taxon>Chloroflexineae</taxon>
        <taxon>Oscillochloridaceae</taxon>
        <taxon>Candidatus Viridilinea</taxon>
    </lineage>
</organism>
<comment type="caution">
    <text evidence="3">The sequence shown here is derived from an EMBL/GenBank/DDBJ whole genome shotgun (WGS) entry which is preliminary data.</text>
</comment>
<dbReference type="Gene3D" id="3.90.1570.10">
    <property type="entry name" value="tt1808, chain A"/>
    <property type="match status" value="1"/>
</dbReference>
<dbReference type="Pfam" id="PF05685">
    <property type="entry name" value="Uma2"/>
    <property type="match status" value="1"/>
</dbReference>
<evidence type="ECO:0000259" key="2">
    <source>
        <dbReference type="Pfam" id="PF05685"/>
    </source>
</evidence>
<protein>
    <recommendedName>
        <fullName evidence="2">Putative restriction endonuclease domain-containing protein</fullName>
    </recommendedName>
</protein>
<feature type="domain" description="Putative restriction endonuclease" evidence="2">
    <location>
        <begin position="56"/>
        <end position="188"/>
    </location>
</feature>
<dbReference type="EMBL" id="NQWI01000039">
    <property type="protein sequence ID" value="PDW03155.1"/>
    <property type="molecule type" value="Genomic_DNA"/>
</dbReference>
<proteinExistence type="predicted"/>
<dbReference type="CDD" id="cd06260">
    <property type="entry name" value="DUF820-like"/>
    <property type="match status" value="1"/>
</dbReference>
<keyword evidence="4" id="KW-1185">Reference proteome</keyword>
<dbReference type="InterPro" id="IPR008538">
    <property type="entry name" value="Uma2"/>
</dbReference>
<dbReference type="AlphaFoldDB" id="A0A2A6RJT3"/>
<dbReference type="RefSeq" id="WP_097644021.1">
    <property type="nucleotide sequence ID" value="NZ_NQWI01000039.1"/>
</dbReference>